<dbReference type="EMBL" id="JANAVB010002397">
    <property type="protein sequence ID" value="KAJ6850994.1"/>
    <property type="molecule type" value="Genomic_DNA"/>
</dbReference>
<gene>
    <name evidence="6" type="ORF">M6B38_262630</name>
</gene>
<organism evidence="6 7">
    <name type="scientific">Iris pallida</name>
    <name type="common">Sweet iris</name>
    <dbReference type="NCBI Taxonomy" id="29817"/>
    <lineage>
        <taxon>Eukaryota</taxon>
        <taxon>Viridiplantae</taxon>
        <taxon>Streptophyta</taxon>
        <taxon>Embryophyta</taxon>
        <taxon>Tracheophyta</taxon>
        <taxon>Spermatophyta</taxon>
        <taxon>Magnoliopsida</taxon>
        <taxon>Liliopsida</taxon>
        <taxon>Asparagales</taxon>
        <taxon>Iridaceae</taxon>
        <taxon>Iridoideae</taxon>
        <taxon>Irideae</taxon>
        <taxon>Iris</taxon>
    </lineage>
</organism>
<proteinExistence type="predicted"/>
<dbReference type="InterPro" id="IPR013083">
    <property type="entry name" value="Znf_RING/FYVE/PHD"/>
</dbReference>
<keyword evidence="4" id="KW-0812">Transmembrane</keyword>
<dbReference type="SUPFAM" id="SSF57850">
    <property type="entry name" value="RING/U-box"/>
    <property type="match status" value="1"/>
</dbReference>
<reference evidence="6" key="1">
    <citation type="journal article" date="2023" name="GigaByte">
        <title>Genome assembly of the bearded iris, Iris pallida Lam.</title>
        <authorList>
            <person name="Bruccoleri R.E."/>
            <person name="Oakeley E.J."/>
            <person name="Faust A.M.E."/>
            <person name="Altorfer M."/>
            <person name="Dessus-Babus S."/>
            <person name="Burckhardt D."/>
            <person name="Oertli M."/>
            <person name="Naumann U."/>
            <person name="Petersen F."/>
            <person name="Wong J."/>
        </authorList>
    </citation>
    <scope>NUCLEOTIDE SEQUENCE</scope>
    <source>
        <strain evidence="6">GSM-AAB239-AS_SAM_17_03QT</strain>
    </source>
</reference>
<evidence type="ECO:0000256" key="3">
    <source>
        <dbReference type="ARBA" id="ARBA00022833"/>
    </source>
</evidence>
<keyword evidence="2" id="KW-0863">Zinc-finger</keyword>
<dbReference type="PANTHER" id="PTHR46214">
    <property type="entry name" value="ZINC FINGER, RING-CH-TYPE"/>
    <property type="match status" value="1"/>
</dbReference>
<dbReference type="Gene3D" id="3.30.40.10">
    <property type="entry name" value="Zinc/RING finger domain, C3HC4 (zinc finger)"/>
    <property type="match status" value="1"/>
</dbReference>
<comment type="caution">
    <text evidence="6">The sequence shown here is derived from an EMBL/GenBank/DDBJ whole genome shotgun (WGS) entry which is preliminary data.</text>
</comment>
<evidence type="ECO:0000256" key="4">
    <source>
        <dbReference type="SAM" id="Phobius"/>
    </source>
</evidence>
<keyword evidence="3" id="KW-0862">Zinc</keyword>
<keyword evidence="7" id="KW-1185">Reference proteome</keyword>
<evidence type="ECO:0000313" key="7">
    <source>
        <dbReference type="Proteomes" id="UP001140949"/>
    </source>
</evidence>
<evidence type="ECO:0000259" key="5">
    <source>
        <dbReference type="PROSITE" id="PS51292"/>
    </source>
</evidence>
<sequence>MRSTGVEHSCIDIEQGPHRRSSSYDADCGLCVPDGEDRVSPGRALGESCGSSFEADTGRGEAAAEKECRICQLGLESNAAESGVPIVLGCSCKDELGAAHKHCAETWFKIRGNKTCEICGSTARNVVDMLSQTELTEHCHETGNSSVRRAQATETQGFWQGHRFLNFMLACMIFAFVVSWLFHFNVPG</sequence>
<dbReference type="PANTHER" id="PTHR46214:SF30">
    <property type="entry name" value="OS01G0850200 PROTEIN"/>
    <property type="match status" value="1"/>
</dbReference>
<keyword evidence="4" id="KW-1133">Transmembrane helix</keyword>
<evidence type="ECO:0000313" key="6">
    <source>
        <dbReference type="EMBL" id="KAJ6850994.1"/>
    </source>
</evidence>
<keyword evidence="1" id="KW-0479">Metal-binding</keyword>
<dbReference type="AlphaFoldDB" id="A0AAX6IDX3"/>
<dbReference type="Pfam" id="PF12906">
    <property type="entry name" value="RINGv"/>
    <property type="match status" value="1"/>
</dbReference>
<dbReference type="Proteomes" id="UP001140949">
    <property type="component" value="Unassembled WGS sequence"/>
</dbReference>
<keyword evidence="4" id="KW-0472">Membrane</keyword>
<dbReference type="GO" id="GO:0008270">
    <property type="term" value="F:zinc ion binding"/>
    <property type="evidence" value="ECO:0007669"/>
    <property type="project" value="UniProtKB-KW"/>
</dbReference>
<dbReference type="InterPro" id="IPR011016">
    <property type="entry name" value="Znf_RING-CH"/>
</dbReference>
<reference evidence="6" key="2">
    <citation type="submission" date="2023-04" db="EMBL/GenBank/DDBJ databases">
        <authorList>
            <person name="Bruccoleri R.E."/>
            <person name="Oakeley E.J."/>
            <person name="Faust A.-M."/>
            <person name="Dessus-Babus S."/>
            <person name="Altorfer M."/>
            <person name="Burckhardt D."/>
            <person name="Oertli M."/>
            <person name="Naumann U."/>
            <person name="Petersen F."/>
            <person name="Wong J."/>
        </authorList>
    </citation>
    <scope>NUCLEOTIDE SEQUENCE</scope>
    <source>
        <strain evidence="6">GSM-AAB239-AS_SAM_17_03QT</strain>
        <tissue evidence="6">Leaf</tissue>
    </source>
</reference>
<evidence type="ECO:0000256" key="1">
    <source>
        <dbReference type="ARBA" id="ARBA00022723"/>
    </source>
</evidence>
<feature type="transmembrane region" description="Helical" evidence="4">
    <location>
        <begin position="164"/>
        <end position="182"/>
    </location>
</feature>
<feature type="domain" description="RING-CH-type" evidence="5">
    <location>
        <begin position="60"/>
        <end position="126"/>
    </location>
</feature>
<name>A0AAX6IDX3_IRIPA</name>
<accession>A0AAX6IDX3</accession>
<dbReference type="SMART" id="SM00744">
    <property type="entry name" value="RINGv"/>
    <property type="match status" value="1"/>
</dbReference>
<dbReference type="PROSITE" id="PS51292">
    <property type="entry name" value="ZF_RING_CH"/>
    <property type="match status" value="1"/>
</dbReference>
<protein>
    <recommendedName>
        <fullName evidence="5">RING-CH-type domain-containing protein</fullName>
    </recommendedName>
</protein>
<evidence type="ECO:0000256" key="2">
    <source>
        <dbReference type="ARBA" id="ARBA00022771"/>
    </source>
</evidence>